<sequence length="219" mass="25270">MITETMSKTVITSEHLAKAITYTQYRELIDTLLAENKTTGTNHSEAMVEYTRMNAQRMRRVEKTTVLDNEMVDLMLSVQNKMIWVILTEAWCGDAAQTVPALVKIADASPLIEVKLMLRDEHPEVMDAYLTNGGRSIPKLIVLDAETMEELGTWGPRPEPAQKLFMDMKTQEVPYNEFVEKLHGWYGKDRSKTLLQEFKQLIPQWGHLQKIEEQPVERF</sequence>
<evidence type="ECO:0000313" key="2">
    <source>
        <dbReference type="Proteomes" id="UP000185924"/>
    </source>
</evidence>
<keyword evidence="2" id="KW-1185">Reference proteome</keyword>
<dbReference type="SUPFAM" id="SSF52833">
    <property type="entry name" value="Thioredoxin-like"/>
    <property type="match status" value="1"/>
</dbReference>
<dbReference type="Pfam" id="PF14595">
    <property type="entry name" value="Thioredoxin_9"/>
    <property type="match status" value="1"/>
</dbReference>
<gene>
    <name evidence="1" type="ORF">SAMN05421545_3155</name>
</gene>
<dbReference type="InterPro" id="IPR036249">
    <property type="entry name" value="Thioredoxin-like_sf"/>
</dbReference>
<dbReference type="AlphaFoldDB" id="A0A1N7A122"/>
<dbReference type="STRING" id="1077936.SAMN05421545_3155"/>
<proteinExistence type="predicted"/>
<dbReference type="Proteomes" id="UP000185924">
    <property type="component" value="Unassembled WGS sequence"/>
</dbReference>
<dbReference type="Gene3D" id="3.40.30.10">
    <property type="entry name" value="Glutaredoxin"/>
    <property type="match status" value="1"/>
</dbReference>
<name>A0A1N7A122_9BACT</name>
<reference evidence="2" key="1">
    <citation type="submission" date="2017-01" db="EMBL/GenBank/DDBJ databases">
        <authorList>
            <person name="Varghese N."/>
            <person name="Submissions S."/>
        </authorList>
    </citation>
    <scope>NUCLEOTIDE SEQUENCE [LARGE SCALE GENOMIC DNA]</scope>
    <source>
        <strain evidence="2">DM9</strain>
    </source>
</reference>
<organism evidence="1 2">
    <name type="scientific">Pontibacter lucknowensis</name>
    <dbReference type="NCBI Taxonomy" id="1077936"/>
    <lineage>
        <taxon>Bacteria</taxon>
        <taxon>Pseudomonadati</taxon>
        <taxon>Bacteroidota</taxon>
        <taxon>Cytophagia</taxon>
        <taxon>Cytophagales</taxon>
        <taxon>Hymenobacteraceae</taxon>
        <taxon>Pontibacter</taxon>
    </lineage>
</organism>
<dbReference type="EMBL" id="FTNM01000005">
    <property type="protein sequence ID" value="SIR32785.1"/>
    <property type="molecule type" value="Genomic_DNA"/>
</dbReference>
<protein>
    <submittedName>
        <fullName evidence="1">Thioredoxin</fullName>
    </submittedName>
</protein>
<accession>A0A1N7A122</accession>
<evidence type="ECO:0000313" key="1">
    <source>
        <dbReference type="EMBL" id="SIR32785.1"/>
    </source>
</evidence>